<organism evidence="1">
    <name type="scientific">Archaeoglobus veneficus pleomorphic virus 1</name>
    <dbReference type="NCBI Taxonomy" id="3115750"/>
    <lineage>
        <taxon>Viruses</taxon>
        <taxon>Monodnaviria</taxon>
        <taxon>Trapavirae</taxon>
        <taxon>Calorviricota</taxon>
        <taxon>Caminiviricetes</taxon>
        <taxon>Ageovirales</taxon>
        <taxon>Thalassapleoviridae</taxon>
        <taxon>Avenivirus</taxon>
        <taxon>Avenivirus atlanticense</taxon>
    </lineage>
</organism>
<gene>
    <name evidence="1" type="ORF">AvPV1_gp31</name>
</gene>
<name>A0AAT9JAR6_9VIRU</name>
<reference evidence="1" key="1">
    <citation type="journal article" date="2024" name="ISME J.">
        <title>Pleomorphic viruses establish stable relationship with marine hyperthermophilic archaea.</title>
        <authorList>
            <person name="Baquero D.P."/>
            <person name="Bignon E.A."/>
            <person name="Krupovic M."/>
        </authorList>
    </citation>
    <scope>NUCLEOTIDE SEQUENCE</scope>
</reference>
<dbReference type="EMBL" id="BK065155">
    <property type="protein sequence ID" value="DBA54613.1"/>
    <property type="molecule type" value="Genomic_DNA"/>
</dbReference>
<accession>A0AAT9JAR6</accession>
<feature type="non-terminal residue" evidence="1">
    <location>
        <position position="75"/>
    </location>
</feature>
<evidence type="ECO:0000313" key="1">
    <source>
        <dbReference type="EMBL" id="DBA54613.1"/>
    </source>
</evidence>
<evidence type="ECO:0008006" key="2">
    <source>
        <dbReference type="Google" id="ProtNLM"/>
    </source>
</evidence>
<protein>
    <recommendedName>
        <fullName evidence="2">Ribbon-helix-helix protein CopG domain-containing protein</fullName>
    </recommendedName>
</protein>
<sequence length="75" mass="8744">MSEGAVKSETNMLRTITPVDMAKVDVHLTIRKDLRELVERFELNMSELLEQAIIQRCRELLLLKYGLTLEKEIDI</sequence>
<proteinExistence type="predicted"/>